<evidence type="ECO:0000313" key="2">
    <source>
        <dbReference type="EMBL" id="SMR03583.1"/>
    </source>
</evidence>
<dbReference type="Proteomes" id="UP000195953">
    <property type="component" value="Chromosome 1"/>
</dbReference>
<protein>
    <submittedName>
        <fullName evidence="2">Alpha/beta hydrolase</fullName>
    </submittedName>
</protein>
<keyword evidence="3" id="KW-1185">Reference proteome</keyword>
<accession>A0A1Y6HQ57</accession>
<gene>
    <name evidence="2" type="ORF">PD5205_02283</name>
    <name evidence="1" type="ORF">PD885_02309</name>
</gene>
<dbReference type="EMBL" id="LT853885">
    <property type="protein sequence ID" value="SMR03583.1"/>
    <property type="molecule type" value="Genomic_DNA"/>
</dbReference>
<reference evidence="2 4" key="1">
    <citation type="submission" date="2017-05" db="EMBL/GenBank/DDBJ databases">
        <authorList>
            <person name="Song R."/>
            <person name="Chenine A.L."/>
            <person name="Ruprecht R.M."/>
        </authorList>
    </citation>
    <scope>NUCLEOTIDE SEQUENCE [LARGE SCALE GENOMIC DNA]</scope>
    <source>
        <strain evidence="2">PD5205</strain>
    </source>
</reference>
<evidence type="ECO:0000313" key="4">
    <source>
        <dbReference type="Proteomes" id="UP000195953"/>
    </source>
</evidence>
<evidence type="ECO:0000313" key="1">
    <source>
        <dbReference type="EMBL" id="SMQ99550.1"/>
    </source>
</evidence>
<evidence type="ECO:0000313" key="3">
    <source>
        <dbReference type="Proteomes" id="UP000195877"/>
    </source>
</evidence>
<keyword evidence="2" id="KW-0378">Hydrolase</keyword>
<dbReference type="AlphaFoldDB" id="A0A1Y6HQ57"/>
<dbReference type="Proteomes" id="UP000195877">
    <property type="component" value="Chromosome 1"/>
</dbReference>
<dbReference type="GO" id="GO:0016787">
    <property type="term" value="F:hydrolase activity"/>
    <property type="evidence" value="ECO:0007669"/>
    <property type="project" value="UniProtKB-KW"/>
</dbReference>
<dbReference type="EMBL" id="LT853882">
    <property type="protein sequence ID" value="SMQ99550.1"/>
    <property type="molecule type" value="Genomic_DNA"/>
</dbReference>
<organism evidence="2 4">
    <name type="scientific">Xanthomonas fragariae</name>
    <dbReference type="NCBI Taxonomy" id="48664"/>
    <lineage>
        <taxon>Bacteria</taxon>
        <taxon>Pseudomonadati</taxon>
        <taxon>Pseudomonadota</taxon>
        <taxon>Gammaproteobacteria</taxon>
        <taxon>Lysobacterales</taxon>
        <taxon>Lysobacteraceae</taxon>
        <taxon>Xanthomonas</taxon>
    </lineage>
</organism>
<reference evidence="1 3" key="2">
    <citation type="submission" date="2017-05" db="EMBL/GenBank/DDBJ databases">
        <authorList>
            <person name="Blom J."/>
        </authorList>
    </citation>
    <scope>NUCLEOTIDE SEQUENCE [LARGE SCALE GENOMIC DNA]</scope>
    <source>
        <strain evidence="1">PD885</strain>
    </source>
</reference>
<dbReference type="RefSeq" id="WP_002813807.1">
    <property type="nucleotide sequence ID" value="NZ_ORZF01000157.1"/>
</dbReference>
<sequence>MSGHSTLAASAADGHKWQVIRCALARPVATLLRLPAFGAARSCR</sequence>
<proteinExistence type="predicted"/>
<name>A0A1Y6HQ57_9XANT</name>